<dbReference type="PROSITE" id="PS50190">
    <property type="entry name" value="SEC7"/>
    <property type="match status" value="1"/>
</dbReference>
<dbReference type="Pfam" id="PF01369">
    <property type="entry name" value="Sec7"/>
    <property type="match status" value="1"/>
</dbReference>
<dbReference type="SMART" id="SM00222">
    <property type="entry name" value="Sec7"/>
    <property type="match status" value="1"/>
</dbReference>
<sequence length="2189" mass="235382">MLVQSLERLLAEAARLKDVREAIDEALEALAVQRQTLAAAGEDPDKIAAARYWLPFKLALQPSRPVKVREAALHQLQKLIAHNLLRGSLPGTLPADDDPAAAPSAAHAALFGRRFSISALFRSDLDHQPPQPHALSPQPQPAAASAASVGSAATPPEPSAGADAAAPDAAADDAADAAAAYDPAAAAAATPAPAPDAAVARRLLQSTFLIDEIIAAVIGSINNQHASAAEDALQLLVLQVLLTAVTSTECEVHERSLVRVIQACFAIHASGAKNSTNEVTAKASLTQMVNLIFSRMERYANVLAKTIESGASITKLPRVSSVIDVDRPSRPQTPMSPRTTAGARTSSLLSSSTAAMTLPEPDAPADAADAASEGSDAVQPLEADLDDDAPRARTSRDAPVRPHSLASTLEPVSVSALSTAGLTEGRSSMQSPLPPDDAVADADADADADASHPGTPSFDTTDNNPYNPSVSFYNDLLRKDVYLVFRLLCFLSMHTDAQSSQETSLLSAVPLMTAASAPHDELSPVSTKTRILAMELLLSVLNNIGPVLRTDALYIDLVKKSLCVSISRNAVNTNPVLFELSLSIFLLVIRHYREHLKLEVEVLLSTVYLQILEMGNSTYKQKSIVLQGLTKICENPQTLVDLYVNYDCDLVMSSVFEKILNACSKITQGRSESTPKTASPSSFGIVGFAVGLDSKAELLREQDRRLKVRGLCTLVAAVQSLLEWSQEPASPAAPAASATAANGTTPARADSVALDASASGGADSDATPARPLSVASTVGAARSPGDFADQTKTFMDALAPTQTINPVVVVNRNPLHTVSMDRTGSGTSAGNGVPATETSPQDIEQVVTRKQQLRQIVRLFNQKPNKGVKLLVDSQFAPDEPEAIADFLRSTPELSKAAIGEYLGDVDPKNVRVLHAFVDAMDFSGLDFLAAFRLFLQLFRIPGEAQKIDRIVEKFADRYCESNPQVFANADTAYTLAFSVMMLNTDQHSKQIKVRMTKDDFLRNNRGINDNGDLPDEFLGAIFDEIQSNEIILEEEHADGKLAQIAMGWGAGELNDRQRMDLYRKEVSMIQKKSQMLMKAAGASNRTLTPFRVAVGRELARPMFALASWALMATFSLLFESAVDDKSDDIDFTSKLSTLGDPKVSDLCLRGFAGAIRLTCAFRMETERDAFVSSLSKLTSLSNFYNIKPKNVKAIRTLIDLAQSLGETLESSWLQIIKTISQIERMQMVVLRGSHADMGGARDMGRPSDSMRLSHDRSDAGMYAGSNGGQPSGSGGGAAGMAGGGLGGGGRLDGVGPGGSAGPRKISPALESLVSDFQSQTSLIVIDRIFTKTVGLSGAAIIHFFRAVCQVSLEEVGIDAGGQPITTATPGPPRMYLLQKIVEIAHYNMHRIRYEWTQIWRVLQPHFNTVACHPNQHVATFAVDSLRQLGMKFLEREELGHFSSQHEFLKSFEWIMKHNTSPVIRDLILSSLSQMITARARSIRSGWKSIFVVLVKAAQADERVAKTSFATVQMIFRGHFDDVVSTGGFVDLVSCLAEFALLKGQGPAHDELVMGSIQLLQSCTKSLVERAKEEMTSTAGGKTRSKRPSAAPASSVPPAAAGPAAAGAPHAPRINNLPQQPYLMSNGYVSEEHFYLSWFPILSAFSRVIIESDGVLVRTHTMETLFETFRSSGHLFEPAYWKTIHRNIITPIFEDLAEASDEPASREANSAVLILGLRLLVEMISLHFDLLVGPADTAQASAAGADAADDAQASMGSAGREFLQNSLGRMLAMMAKKDDKLAATGQICFQQFLVNNVHKLARFDSWAWLVDIIEGAFKATMPVELINCEIAPPKTPVAAAGEDEDGARASSTSVASSATPAPMTRLASKSRIVPMSEIMDVAKATARETGSPLSLEELDFEHTIIKCVTHLELLQTIRDFCLMDVSAARASGDQSAAAASPATPVGPASPPRLYAIGAMSAQDRARILKCVYSSYALARTFNGLMELRHAIWRRGWVTQLPNLVKQETVSFSTYLVLLFGAYKSIGDEGPAAMLADAAGSTRLGGDAGATLLIVDAIVKQTMDLLDRFIEFLGDAARNQREIALWSPIVILVFKELLTMDGWWLSGRSTGLPALGAGTPPSAAAAAAAQAVPVSTRPADPSRPTHVLRRHLPRYFRLAIRMMSVDRLEVRQVLQEFLERVGDEFVRVDE</sequence>
<evidence type="ECO:0000256" key="3">
    <source>
        <dbReference type="ARBA" id="ARBA00022448"/>
    </source>
</evidence>
<dbReference type="InterPro" id="IPR032691">
    <property type="entry name" value="Mon2/Sec7/BIG1-like_HUS"/>
</dbReference>
<evidence type="ECO:0000313" key="10">
    <source>
        <dbReference type="EMBL" id="KAL2913242.1"/>
    </source>
</evidence>
<feature type="region of interest" description="Disordered" evidence="8">
    <location>
        <begin position="755"/>
        <end position="784"/>
    </location>
</feature>
<gene>
    <name evidence="10" type="ORF">HK105_207244</name>
</gene>
<feature type="compositionally biased region" description="Low complexity" evidence="8">
    <location>
        <begin position="1848"/>
        <end position="1860"/>
    </location>
</feature>
<comment type="caution">
    <text evidence="10">The sequence shown here is derived from an EMBL/GenBank/DDBJ whole genome shotgun (WGS) entry which is preliminary data.</text>
</comment>
<feature type="compositionally biased region" description="Low complexity" evidence="8">
    <location>
        <begin position="339"/>
        <end position="377"/>
    </location>
</feature>
<feature type="domain" description="SEC7" evidence="9">
    <location>
        <begin position="842"/>
        <end position="1029"/>
    </location>
</feature>
<comment type="subcellular location">
    <subcellularLocation>
        <location evidence="2">Cytoplasm</location>
    </subcellularLocation>
    <subcellularLocation>
        <location evidence="1">Membrane</location>
    </subcellularLocation>
</comment>
<evidence type="ECO:0000256" key="6">
    <source>
        <dbReference type="ARBA" id="ARBA00023136"/>
    </source>
</evidence>
<dbReference type="InterPro" id="IPR016024">
    <property type="entry name" value="ARM-type_fold"/>
</dbReference>
<evidence type="ECO:0000256" key="4">
    <source>
        <dbReference type="ARBA" id="ARBA00022490"/>
    </source>
</evidence>
<proteinExistence type="predicted"/>
<feature type="region of interest" description="Disordered" evidence="8">
    <location>
        <begin position="1571"/>
        <end position="1612"/>
    </location>
</feature>
<keyword evidence="3" id="KW-0813">Transport</keyword>
<feature type="region of interest" description="Disordered" evidence="8">
    <location>
        <begin position="423"/>
        <end position="465"/>
    </location>
</feature>
<feature type="coiled-coil region" evidence="7">
    <location>
        <begin position="6"/>
        <end position="36"/>
    </location>
</feature>
<dbReference type="Pfam" id="PF16213">
    <property type="entry name" value="DCB"/>
    <property type="match status" value="1"/>
</dbReference>
<organism evidence="10 11">
    <name type="scientific">Polyrhizophydium stewartii</name>
    <dbReference type="NCBI Taxonomy" id="2732419"/>
    <lineage>
        <taxon>Eukaryota</taxon>
        <taxon>Fungi</taxon>
        <taxon>Fungi incertae sedis</taxon>
        <taxon>Chytridiomycota</taxon>
        <taxon>Chytridiomycota incertae sedis</taxon>
        <taxon>Chytridiomycetes</taxon>
        <taxon>Rhizophydiales</taxon>
        <taxon>Rhizophydiales incertae sedis</taxon>
        <taxon>Polyrhizophydium</taxon>
    </lineage>
</organism>
<dbReference type="Pfam" id="PF20252">
    <property type="entry name" value="BIG2_C"/>
    <property type="match status" value="1"/>
</dbReference>
<dbReference type="PANTHER" id="PTHR10663">
    <property type="entry name" value="GUANYL-NUCLEOTIDE EXCHANGE FACTOR"/>
    <property type="match status" value="1"/>
</dbReference>
<dbReference type="InterPro" id="IPR000904">
    <property type="entry name" value="Sec7_dom"/>
</dbReference>
<accession>A0ABR4N141</accession>
<evidence type="ECO:0000256" key="8">
    <source>
        <dbReference type="SAM" id="MobiDB-lite"/>
    </source>
</evidence>
<feature type="compositionally biased region" description="Low complexity" evidence="8">
    <location>
        <begin position="133"/>
        <end position="169"/>
    </location>
</feature>
<protein>
    <recommendedName>
        <fullName evidence="9">SEC7 domain-containing protein</fullName>
    </recommendedName>
</protein>
<dbReference type="InterPro" id="IPR032629">
    <property type="entry name" value="DCB_dom"/>
</dbReference>
<dbReference type="SUPFAM" id="SSF48425">
    <property type="entry name" value="Sec7 domain"/>
    <property type="match status" value="1"/>
</dbReference>
<dbReference type="Gene3D" id="1.10.1000.11">
    <property type="entry name" value="Arf Nucleotide-binding Site Opener,domain 2"/>
    <property type="match status" value="1"/>
</dbReference>
<dbReference type="Pfam" id="PF12783">
    <property type="entry name" value="Sec7-like_HUS"/>
    <property type="match status" value="1"/>
</dbReference>
<keyword evidence="4" id="KW-0963">Cytoplasm</keyword>
<feature type="compositionally biased region" description="Gly residues" evidence="8">
    <location>
        <begin position="1266"/>
        <end position="1282"/>
    </location>
</feature>
<dbReference type="PANTHER" id="PTHR10663:SF375">
    <property type="entry name" value="LD29171P"/>
    <property type="match status" value="1"/>
</dbReference>
<dbReference type="Pfam" id="PF09324">
    <property type="entry name" value="Sec7-like_HDS"/>
    <property type="match status" value="1"/>
</dbReference>
<evidence type="ECO:0000313" key="11">
    <source>
        <dbReference type="Proteomes" id="UP001527925"/>
    </source>
</evidence>
<name>A0ABR4N141_9FUNG</name>
<feature type="region of interest" description="Disordered" evidence="8">
    <location>
        <begin position="1239"/>
        <end position="1282"/>
    </location>
</feature>
<keyword evidence="11" id="KW-1185">Reference proteome</keyword>
<dbReference type="Proteomes" id="UP001527925">
    <property type="component" value="Unassembled WGS sequence"/>
</dbReference>
<evidence type="ECO:0000256" key="7">
    <source>
        <dbReference type="SAM" id="Coils"/>
    </source>
</evidence>
<feature type="region of interest" description="Disordered" evidence="8">
    <location>
        <begin position="126"/>
        <end position="169"/>
    </location>
</feature>
<feature type="compositionally biased region" description="Low complexity" evidence="8">
    <location>
        <begin position="755"/>
        <end position="766"/>
    </location>
</feature>
<dbReference type="SUPFAM" id="SSF48371">
    <property type="entry name" value="ARM repeat"/>
    <property type="match status" value="1"/>
</dbReference>
<dbReference type="InterPro" id="IPR023394">
    <property type="entry name" value="Sec7_C_sf"/>
</dbReference>
<dbReference type="EMBL" id="JADGIZ020000049">
    <property type="protein sequence ID" value="KAL2913242.1"/>
    <property type="molecule type" value="Genomic_DNA"/>
</dbReference>
<keyword evidence="7" id="KW-0175">Coiled coil</keyword>
<dbReference type="InterPro" id="IPR046455">
    <property type="entry name" value="Sec7/BIG1-like_C"/>
</dbReference>
<feature type="region of interest" description="Disordered" evidence="8">
    <location>
        <begin position="323"/>
        <end position="409"/>
    </location>
</feature>
<dbReference type="CDD" id="cd00171">
    <property type="entry name" value="Sec7"/>
    <property type="match status" value="1"/>
</dbReference>
<dbReference type="InterPro" id="IPR015403">
    <property type="entry name" value="Mon2/Sec7/BIG1-like_HDS"/>
</dbReference>
<dbReference type="Gene3D" id="1.10.220.20">
    <property type="match status" value="1"/>
</dbReference>
<evidence type="ECO:0000256" key="2">
    <source>
        <dbReference type="ARBA" id="ARBA00004496"/>
    </source>
</evidence>
<evidence type="ECO:0000259" key="9">
    <source>
        <dbReference type="PROSITE" id="PS50190"/>
    </source>
</evidence>
<feature type="compositionally biased region" description="Basic and acidic residues" evidence="8">
    <location>
        <begin position="388"/>
        <end position="400"/>
    </location>
</feature>
<dbReference type="InterPro" id="IPR035999">
    <property type="entry name" value="Sec7_dom_sf"/>
</dbReference>
<keyword evidence="5" id="KW-0653">Protein transport</keyword>
<keyword evidence="6" id="KW-0472">Membrane</keyword>
<feature type="region of interest" description="Disordered" evidence="8">
    <location>
        <begin position="1837"/>
        <end position="1860"/>
    </location>
</feature>
<reference evidence="10 11" key="1">
    <citation type="submission" date="2023-09" db="EMBL/GenBank/DDBJ databases">
        <title>Pangenome analysis of Batrachochytrium dendrobatidis and related Chytrids.</title>
        <authorList>
            <person name="Yacoub M.N."/>
            <person name="Stajich J.E."/>
            <person name="James T.Y."/>
        </authorList>
    </citation>
    <scope>NUCLEOTIDE SEQUENCE [LARGE SCALE GENOMIC DNA]</scope>
    <source>
        <strain evidence="10 11">JEL0888</strain>
    </source>
</reference>
<feature type="compositionally biased region" description="Low complexity" evidence="8">
    <location>
        <begin position="1588"/>
        <end position="1612"/>
    </location>
</feature>
<feature type="region of interest" description="Disordered" evidence="8">
    <location>
        <begin position="818"/>
        <end position="841"/>
    </location>
</feature>
<evidence type="ECO:0000256" key="1">
    <source>
        <dbReference type="ARBA" id="ARBA00004370"/>
    </source>
</evidence>
<feature type="compositionally biased region" description="Acidic residues" evidence="8">
    <location>
        <begin position="438"/>
        <end position="448"/>
    </location>
</feature>
<evidence type="ECO:0000256" key="5">
    <source>
        <dbReference type="ARBA" id="ARBA00022927"/>
    </source>
</evidence>